<proteinExistence type="inferred from homology"/>
<dbReference type="SUPFAM" id="SSF53474">
    <property type="entry name" value="alpha/beta-Hydrolases"/>
    <property type="match status" value="1"/>
</dbReference>
<dbReference type="InterPro" id="IPR002018">
    <property type="entry name" value="CarbesteraseB"/>
</dbReference>
<evidence type="ECO:0000256" key="5">
    <source>
        <dbReference type="RuleBase" id="RU361235"/>
    </source>
</evidence>
<dbReference type="Proteomes" id="UP000499080">
    <property type="component" value="Unassembled WGS sequence"/>
</dbReference>
<comment type="caution">
    <text evidence="7">The sequence shown here is derived from an EMBL/GenBank/DDBJ whole genome shotgun (WGS) entry which is preliminary data.</text>
</comment>
<evidence type="ECO:0000313" key="7">
    <source>
        <dbReference type="EMBL" id="GBM67631.1"/>
    </source>
</evidence>
<sequence>MRILVLFLLSFIVAAGISFNLNTLVHTPSGPIQGTSENVHGFPIQGILSIPYAEPPLGSQRFLKPKPVKPWTKTLKATKLPPACIQNMDLPEQSEDCLYLNIYAPIYAIKGSNLAVLFWIHGGAFVFGSSRDDIYNASALVLHGNVIVVTINYRLGVFGFLTSNTTDAPGNVGMYDMFTALQWVNRNIESFGGDKERITLIGESAGSMSISLFCVSPLTKGLFSKAIMESGSIVVLTTNQLQPNLDLSQQVAEVVGCASDDITIESDPESVVGCLRSNE</sequence>
<evidence type="ECO:0000256" key="1">
    <source>
        <dbReference type="ARBA" id="ARBA00005964"/>
    </source>
</evidence>
<feature type="signal peptide" evidence="5">
    <location>
        <begin position="1"/>
        <end position="18"/>
    </location>
</feature>
<dbReference type="AlphaFoldDB" id="A0A4Y2HQH9"/>
<evidence type="ECO:0000256" key="3">
    <source>
        <dbReference type="ARBA" id="ARBA00022801"/>
    </source>
</evidence>
<keyword evidence="4" id="KW-0325">Glycoprotein</keyword>
<dbReference type="InterPro" id="IPR029058">
    <property type="entry name" value="AB_hydrolase_fold"/>
</dbReference>
<dbReference type="EMBL" id="BGPR01002092">
    <property type="protein sequence ID" value="GBM67631.1"/>
    <property type="molecule type" value="Genomic_DNA"/>
</dbReference>
<feature type="domain" description="Carboxylesterase type B" evidence="6">
    <location>
        <begin position="23"/>
        <end position="278"/>
    </location>
</feature>
<dbReference type="InterPro" id="IPR050309">
    <property type="entry name" value="Type-B_Carboxylest/Lipase"/>
</dbReference>
<keyword evidence="8" id="KW-1185">Reference proteome</keyword>
<feature type="chain" id="PRO_5021473537" description="Carboxylic ester hydrolase" evidence="5">
    <location>
        <begin position="19"/>
        <end position="279"/>
    </location>
</feature>
<evidence type="ECO:0000256" key="4">
    <source>
        <dbReference type="ARBA" id="ARBA00023180"/>
    </source>
</evidence>
<dbReference type="PROSITE" id="PS00941">
    <property type="entry name" value="CARBOXYLESTERASE_B_2"/>
    <property type="match status" value="1"/>
</dbReference>
<dbReference type="EC" id="3.1.1.-" evidence="5"/>
<keyword evidence="5" id="KW-0732">Signal</keyword>
<evidence type="ECO:0000313" key="8">
    <source>
        <dbReference type="Proteomes" id="UP000499080"/>
    </source>
</evidence>
<gene>
    <name evidence="7" type="primary">ACES_36</name>
    <name evidence="7" type="ORF">AVEN_116589_1</name>
</gene>
<evidence type="ECO:0000256" key="2">
    <source>
        <dbReference type="ARBA" id="ARBA00022487"/>
    </source>
</evidence>
<dbReference type="PANTHER" id="PTHR11559">
    <property type="entry name" value="CARBOXYLESTERASE"/>
    <property type="match status" value="1"/>
</dbReference>
<dbReference type="InterPro" id="IPR019819">
    <property type="entry name" value="Carboxylesterase_B_CS"/>
</dbReference>
<accession>A0A4Y2HQH9</accession>
<evidence type="ECO:0000259" key="6">
    <source>
        <dbReference type="Pfam" id="PF00135"/>
    </source>
</evidence>
<dbReference type="Gene3D" id="3.40.50.1820">
    <property type="entry name" value="alpha/beta hydrolase"/>
    <property type="match status" value="1"/>
</dbReference>
<protein>
    <recommendedName>
        <fullName evidence="5">Carboxylic ester hydrolase</fullName>
        <ecNumber evidence="5">3.1.1.-</ecNumber>
    </recommendedName>
</protein>
<dbReference type="OrthoDB" id="6424772at2759"/>
<dbReference type="Pfam" id="PF00135">
    <property type="entry name" value="COesterase"/>
    <property type="match status" value="1"/>
</dbReference>
<dbReference type="PROSITE" id="PS00122">
    <property type="entry name" value="CARBOXYLESTERASE_B_1"/>
    <property type="match status" value="1"/>
</dbReference>
<organism evidence="7 8">
    <name type="scientific">Araneus ventricosus</name>
    <name type="common">Orbweaver spider</name>
    <name type="synonym">Epeira ventricosa</name>
    <dbReference type="NCBI Taxonomy" id="182803"/>
    <lineage>
        <taxon>Eukaryota</taxon>
        <taxon>Metazoa</taxon>
        <taxon>Ecdysozoa</taxon>
        <taxon>Arthropoda</taxon>
        <taxon>Chelicerata</taxon>
        <taxon>Arachnida</taxon>
        <taxon>Araneae</taxon>
        <taxon>Araneomorphae</taxon>
        <taxon>Entelegynae</taxon>
        <taxon>Araneoidea</taxon>
        <taxon>Araneidae</taxon>
        <taxon>Araneus</taxon>
    </lineage>
</organism>
<name>A0A4Y2HQH9_ARAVE</name>
<comment type="similarity">
    <text evidence="1 5">Belongs to the type-B carboxylesterase/lipase family.</text>
</comment>
<dbReference type="GO" id="GO:0052689">
    <property type="term" value="F:carboxylic ester hydrolase activity"/>
    <property type="evidence" value="ECO:0007669"/>
    <property type="project" value="UniProtKB-KW"/>
</dbReference>
<reference evidence="7 8" key="1">
    <citation type="journal article" date="2019" name="Sci. Rep.">
        <title>Orb-weaving spider Araneus ventricosus genome elucidates the spidroin gene catalogue.</title>
        <authorList>
            <person name="Kono N."/>
            <person name="Nakamura H."/>
            <person name="Ohtoshi R."/>
            <person name="Moran D.A.P."/>
            <person name="Shinohara A."/>
            <person name="Yoshida Y."/>
            <person name="Fujiwara M."/>
            <person name="Mori M."/>
            <person name="Tomita M."/>
            <person name="Arakawa K."/>
        </authorList>
    </citation>
    <scope>NUCLEOTIDE SEQUENCE [LARGE SCALE GENOMIC DNA]</scope>
</reference>
<keyword evidence="2" id="KW-0719">Serine esterase</keyword>
<keyword evidence="3 5" id="KW-0378">Hydrolase</keyword>
<dbReference type="InterPro" id="IPR019826">
    <property type="entry name" value="Carboxylesterase_B_AS"/>
</dbReference>